<dbReference type="EMBL" id="BTGU01000049">
    <property type="protein sequence ID" value="GMN53995.1"/>
    <property type="molecule type" value="Genomic_DNA"/>
</dbReference>
<reference evidence="2" key="1">
    <citation type="submission" date="2023-07" db="EMBL/GenBank/DDBJ databases">
        <title>draft genome sequence of fig (Ficus carica).</title>
        <authorList>
            <person name="Takahashi T."/>
            <person name="Nishimura K."/>
        </authorList>
    </citation>
    <scope>NUCLEOTIDE SEQUENCE</scope>
</reference>
<protein>
    <submittedName>
        <fullName evidence="2">Uncharacterized protein</fullName>
    </submittedName>
</protein>
<gene>
    <name evidence="2" type="ORF">TIFTF001_023125</name>
</gene>
<keyword evidence="3" id="KW-1185">Reference proteome</keyword>
<feature type="region of interest" description="Disordered" evidence="1">
    <location>
        <begin position="1"/>
        <end position="95"/>
    </location>
</feature>
<evidence type="ECO:0000256" key="1">
    <source>
        <dbReference type="SAM" id="MobiDB-lite"/>
    </source>
</evidence>
<accession>A0AA88DDG5</accession>
<feature type="compositionally biased region" description="Basic and acidic residues" evidence="1">
    <location>
        <begin position="39"/>
        <end position="59"/>
    </location>
</feature>
<feature type="compositionally biased region" description="Low complexity" evidence="1">
    <location>
        <begin position="1"/>
        <end position="35"/>
    </location>
</feature>
<sequence>MCPGSGPSSPLSSPLNHPSPGQQTPSSQPIQPVQSELRGFPREEKNDRVEQSAHLKQLQESDPIPMPSEIHSGENVAENIDIDTRAGNFGHDTVT</sequence>
<evidence type="ECO:0000313" key="3">
    <source>
        <dbReference type="Proteomes" id="UP001187192"/>
    </source>
</evidence>
<proteinExistence type="predicted"/>
<name>A0AA88DDG5_FICCA</name>
<evidence type="ECO:0000313" key="2">
    <source>
        <dbReference type="EMBL" id="GMN53995.1"/>
    </source>
</evidence>
<comment type="caution">
    <text evidence="2">The sequence shown here is derived from an EMBL/GenBank/DDBJ whole genome shotgun (WGS) entry which is preliminary data.</text>
</comment>
<dbReference type="AlphaFoldDB" id="A0AA88DDG5"/>
<organism evidence="2 3">
    <name type="scientific">Ficus carica</name>
    <name type="common">Common fig</name>
    <dbReference type="NCBI Taxonomy" id="3494"/>
    <lineage>
        <taxon>Eukaryota</taxon>
        <taxon>Viridiplantae</taxon>
        <taxon>Streptophyta</taxon>
        <taxon>Embryophyta</taxon>
        <taxon>Tracheophyta</taxon>
        <taxon>Spermatophyta</taxon>
        <taxon>Magnoliopsida</taxon>
        <taxon>eudicotyledons</taxon>
        <taxon>Gunneridae</taxon>
        <taxon>Pentapetalae</taxon>
        <taxon>rosids</taxon>
        <taxon>fabids</taxon>
        <taxon>Rosales</taxon>
        <taxon>Moraceae</taxon>
        <taxon>Ficeae</taxon>
        <taxon>Ficus</taxon>
    </lineage>
</organism>
<dbReference type="Proteomes" id="UP001187192">
    <property type="component" value="Unassembled WGS sequence"/>
</dbReference>